<dbReference type="InterPro" id="IPR004843">
    <property type="entry name" value="Calcineurin-like_PHP"/>
</dbReference>
<accession>A0A644WIE4</accession>
<organism evidence="2">
    <name type="scientific">bioreactor metagenome</name>
    <dbReference type="NCBI Taxonomy" id="1076179"/>
    <lineage>
        <taxon>unclassified sequences</taxon>
        <taxon>metagenomes</taxon>
        <taxon>ecological metagenomes</taxon>
    </lineage>
</organism>
<evidence type="ECO:0000259" key="1">
    <source>
        <dbReference type="Pfam" id="PF00149"/>
    </source>
</evidence>
<dbReference type="PANTHER" id="PTHR31302">
    <property type="entry name" value="TRANSMEMBRANE PROTEIN WITH METALLOPHOSPHOESTERASE DOMAIN-RELATED"/>
    <property type="match status" value="1"/>
</dbReference>
<proteinExistence type="predicted"/>
<dbReference type="Gene3D" id="3.60.21.10">
    <property type="match status" value="1"/>
</dbReference>
<dbReference type="PANTHER" id="PTHR31302:SF22">
    <property type="entry name" value="PHOSPHOESTERASE"/>
    <property type="match status" value="1"/>
</dbReference>
<dbReference type="EMBL" id="VSSQ01000961">
    <property type="protein sequence ID" value="MPM03532.1"/>
    <property type="molecule type" value="Genomic_DNA"/>
</dbReference>
<dbReference type="InterPro" id="IPR051158">
    <property type="entry name" value="Metallophosphoesterase_sf"/>
</dbReference>
<feature type="domain" description="Calcineurin-like phosphoesterase" evidence="1">
    <location>
        <begin position="1"/>
        <end position="197"/>
    </location>
</feature>
<dbReference type="InterPro" id="IPR029052">
    <property type="entry name" value="Metallo-depent_PP-like"/>
</dbReference>
<dbReference type="PIRSF" id="PIRSF033094">
    <property type="entry name" value="Pesterase_CT488"/>
    <property type="match status" value="1"/>
</dbReference>
<dbReference type="GO" id="GO:0016787">
    <property type="term" value="F:hydrolase activity"/>
    <property type="evidence" value="ECO:0007669"/>
    <property type="project" value="InterPro"/>
</dbReference>
<gene>
    <name evidence="2" type="ORF">SDC9_49799</name>
</gene>
<dbReference type="Pfam" id="PF00149">
    <property type="entry name" value="Metallophos"/>
    <property type="match status" value="1"/>
</dbReference>
<name>A0A644WIE4_9ZZZZ</name>
<reference evidence="2" key="1">
    <citation type="submission" date="2019-08" db="EMBL/GenBank/DDBJ databases">
        <authorList>
            <person name="Kucharzyk K."/>
            <person name="Murdoch R.W."/>
            <person name="Higgins S."/>
            <person name="Loffler F."/>
        </authorList>
    </citation>
    <scope>NUCLEOTIDE SEQUENCE</scope>
</reference>
<protein>
    <recommendedName>
        <fullName evidence="1">Calcineurin-like phosphoesterase domain-containing protein</fullName>
    </recommendedName>
</protein>
<dbReference type="InterPro" id="IPR014578">
    <property type="entry name" value="Pesterase_CT488"/>
</dbReference>
<evidence type="ECO:0000313" key="2">
    <source>
        <dbReference type="EMBL" id="MPM03532.1"/>
    </source>
</evidence>
<comment type="caution">
    <text evidence="2">The sequence shown here is derived from an EMBL/GenBank/DDBJ whole genome shotgun (WGS) entry which is preliminary data.</text>
</comment>
<dbReference type="SUPFAM" id="SSF56300">
    <property type="entry name" value="Metallo-dependent phosphatases"/>
    <property type="match status" value="1"/>
</dbReference>
<dbReference type="AlphaFoldDB" id="A0A644WIE4"/>
<sequence>MRIYAIADLHLSLTSEKPMDVFGEAWRGHAEKIERNWRAAVGEDDLVLIPGDISWAMQLSAALPDLSFIGRLPGKKILLKGNHDYWWSAIGRVRASLPEGMRAIQNDALAENGVGVCGSRGWLCPGSANFSAEDQKIYLRELDRLSLSLGALKALETQTKIAMLHFPPFCDRERASGFSERLEQSGVNIVVYGHLHGEANKYAFEGEKNGILYYCVAADKLDFMPKRIL</sequence>